<accession>A0A0V1H2N3</accession>
<proteinExistence type="predicted"/>
<comment type="caution">
    <text evidence="1">The sequence shown here is derived from an EMBL/GenBank/DDBJ whole genome shotgun (WGS) entry which is preliminary data.</text>
</comment>
<protein>
    <submittedName>
        <fullName evidence="1">Uncharacterized protein</fullName>
    </submittedName>
</protein>
<dbReference type="AlphaFoldDB" id="A0A0V1H2N3"/>
<keyword evidence="2" id="KW-1185">Reference proteome</keyword>
<sequence length="134" mass="14351">MNFHWSSVLPSLPGPGRRRSPATAVAVLKRRSGKNKNCQKRGQRALIRNSLSMSSSWICIFLGRESRSEWGSPLKLAAHRAGVSPLPVVTGYCAQTNLISEAMLAISVPATTNCSLPAPTRTPCHSSSQPGPLS</sequence>
<reference evidence="1 2" key="1">
    <citation type="submission" date="2015-01" db="EMBL/GenBank/DDBJ databases">
        <title>Evolution of Trichinella species and genotypes.</title>
        <authorList>
            <person name="Korhonen P.K."/>
            <person name="Edoardo P."/>
            <person name="Giuseppe L.R."/>
            <person name="Gasser R.B."/>
        </authorList>
    </citation>
    <scope>NUCLEOTIDE SEQUENCE [LARGE SCALE GENOMIC DNA]</scope>
    <source>
        <strain evidence="1">ISS588</strain>
    </source>
</reference>
<gene>
    <name evidence="1" type="ORF">T4B_15504</name>
</gene>
<organism evidence="1 2">
    <name type="scientific">Trichinella pseudospiralis</name>
    <name type="common">Parasitic roundworm</name>
    <dbReference type="NCBI Taxonomy" id="6337"/>
    <lineage>
        <taxon>Eukaryota</taxon>
        <taxon>Metazoa</taxon>
        <taxon>Ecdysozoa</taxon>
        <taxon>Nematoda</taxon>
        <taxon>Enoplea</taxon>
        <taxon>Dorylaimia</taxon>
        <taxon>Trichinellida</taxon>
        <taxon>Trichinellidae</taxon>
        <taxon>Trichinella</taxon>
    </lineage>
</organism>
<name>A0A0V1H2N3_TRIPS</name>
<dbReference type="EMBL" id="JYDS01000497">
    <property type="protein sequence ID" value="KRZ04378.1"/>
    <property type="molecule type" value="Genomic_DNA"/>
</dbReference>
<evidence type="ECO:0000313" key="1">
    <source>
        <dbReference type="EMBL" id="KRZ04378.1"/>
    </source>
</evidence>
<dbReference type="Proteomes" id="UP000054805">
    <property type="component" value="Unassembled WGS sequence"/>
</dbReference>
<evidence type="ECO:0000313" key="2">
    <source>
        <dbReference type="Proteomes" id="UP000054805"/>
    </source>
</evidence>